<sequence>MTELLKEKPNFIKDFVASDVWLQLFKTRYGTQLLPLSGMKAHLLLHGAPSPDDRELVNICVMYLSNLWTRRRK</sequence>
<evidence type="ECO:0000313" key="2">
    <source>
        <dbReference type="Proteomes" id="UP000625711"/>
    </source>
</evidence>
<gene>
    <name evidence="1" type="ORF">GWI33_017012</name>
</gene>
<comment type="caution">
    <text evidence="1">The sequence shown here is derived from an EMBL/GenBank/DDBJ whole genome shotgun (WGS) entry which is preliminary data.</text>
</comment>
<protein>
    <submittedName>
        <fullName evidence="1">Uncharacterized protein</fullName>
    </submittedName>
</protein>
<evidence type="ECO:0000313" key="1">
    <source>
        <dbReference type="EMBL" id="KAF7269989.1"/>
    </source>
</evidence>
<dbReference type="OrthoDB" id="6776549at2759"/>
<accession>A0A834HYZ8</accession>
<dbReference type="Proteomes" id="UP000625711">
    <property type="component" value="Unassembled WGS sequence"/>
</dbReference>
<dbReference type="EMBL" id="JAACXV010014152">
    <property type="protein sequence ID" value="KAF7269989.1"/>
    <property type="molecule type" value="Genomic_DNA"/>
</dbReference>
<keyword evidence="2" id="KW-1185">Reference proteome</keyword>
<reference evidence="1" key="1">
    <citation type="submission" date="2020-08" db="EMBL/GenBank/DDBJ databases">
        <title>Genome sequencing and assembly of the red palm weevil Rhynchophorus ferrugineus.</title>
        <authorList>
            <person name="Dias G.B."/>
            <person name="Bergman C.M."/>
            <person name="Manee M."/>
        </authorList>
    </citation>
    <scope>NUCLEOTIDE SEQUENCE</scope>
    <source>
        <strain evidence="1">AA-2017</strain>
        <tissue evidence="1">Whole larva</tissue>
    </source>
</reference>
<dbReference type="AlphaFoldDB" id="A0A834HYZ8"/>
<organism evidence="1 2">
    <name type="scientific">Rhynchophorus ferrugineus</name>
    <name type="common">Red palm weevil</name>
    <name type="synonym">Curculio ferrugineus</name>
    <dbReference type="NCBI Taxonomy" id="354439"/>
    <lineage>
        <taxon>Eukaryota</taxon>
        <taxon>Metazoa</taxon>
        <taxon>Ecdysozoa</taxon>
        <taxon>Arthropoda</taxon>
        <taxon>Hexapoda</taxon>
        <taxon>Insecta</taxon>
        <taxon>Pterygota</taxon>
        <taxon>Neoptera</taxon>
        <taxon>Endopterygota</taxon>
        <taxon>Coleoptera</taxon>
        <taxon>Polyphaga</taxon>
        <taxon>Cucujiformia</taxon>
        <taxon>Curculionidae</taxon>
        <taxon>Dryophthorinae</taxon>
        <taxon>Rhynchophorus</taxon>
    </lineage>
</organism>
<name>A0A834HYZ8_RHYFE</name>
<proteinExistence type="predicted"/>